<protein>
    <submittedName>
        <fullName evidence="1">Uncharacterized protein</fullName>
    </submittedName>
</protein>
<reference evidence="1" key="1">
    <citation type="submission" date="2020-03" db="EMBL/GenBank/DDBJ databases">
        <title>The deep terrestrial virosphere.</title>
        <authorList>
            <person name="Holmfeldt K."/>
            <person name="Nilsson E."/>
            <person name="Simone D."/>
            <person name="Lopez-Fernandez M."/>
            <person name="Wu X."/>
            <person name="de Brujin I."/>
            <person name="Lundin D."/>
            <person name="Andersson A."/>
            <person name="Bertilsson S."/>
            <person name="Dopson M."/>
        </authorList>
    </citation>
    <scope>NUCLEOTIDE SEQUENCE</scope>
    <source>
        <strain evidence="1">MM415B01265</strain>
    </source>
</reference>
<gene>
    <name evidence="1" type="ORF">MM415B01265_0004</name>
</gene>
<dbReference type="AlphaFoldDB" id="A0A6M3IPS9"/>
<name>A0A6M3IPS9_9ZZZZ</name>
<organism evidence="1">
    <name type="scientific">viral metagenome</name>
    <dbReference type="NCBI Taxonomy" id="1070528"/>
    <lineage>
        <taxon>unclassified sequences</taxon>
        <taxon>metagenomes</taxon>
        <taxon>organismal metagenomes</taxon>
    </lineage>
</organism>
<accession>A0A6M3IPS9</accession>
<evidence type="ECO:0000313" key="1">
    <source>
        <dbReference type="EMBL" id="QJA59559.1"/>
    </source>
</evidence>
<sequence>MPATPTYDLVAAATGNIEKLGLVYTATTGAMACQTHRDNVSGSEGRCYLTFLTESLPDDATVSLVELWQVLRDPQPVGAPEIWELEYWLGNVGATLDGTAGEWTSGTRVLVMGAPAESDVWIDLGASAPALVNLSGYTTVKLVDTSSQGTGDPEWWVQFNDPAHSGNCMLRVTYSSPQTIGLDKLSMIFSAVQSTIEATVTVLVNTITLAMAVRDARITTGVVIPVDKLGLSLSVLDTGIVPGPITIGVERLTLSMVVRDIIRLGGTLQLPDGRTVVVGAEDRVIIVGPEDRIVLVEAEDRLLAVAAEDRTIGAEPEDRTVGMGDDEP</sequence>
<dbReference type="EMBL" id="MT141375">
    <property type="protein sequence ID" value="QJA59559.1"/>
    <property type="molecule type" value="Genomic_DNA"/>
</dbReference>
<proteinExistence type="predicted"/>